<evidence type="ECO:0000256" key="4">
    <source>
        <dbReference type="ARBA" id="ARBA00032829"/>
    </source>
</evidence>
<protein>
    <recommendedName>
        <fullName evidence="4">Dipeptidyl-peptidase V</fullName>
    </recommendedName>
</protein>
<comment type="caution">
    <text evidence="6">The sequence shown here is derived from an EMBL/GenBank/DDBJ whole genome shotgun (WGS) entry which is preliminary data.</text>
</comment>
<evidence type="ECO:0000259" key="5">
    <source>
        <dbReference type="Pfam" id="PF00326"/>
    </source>
</evidence>
<evidence type="ECO:0000256" key="3">
    <source>
        <dbReference type="ARBA" id="ARBA00022825"/>
    </source>
</evidence>
<dbReference type="InterPro" id="IPR011659">
    <property type="entry name" value="WD40"/>
</dbReference>
<dbReference type="PANTHER" id="PTHR42776">
    <property type="entry name" value="SERINE PEPTIDASE S9 FAMILY MEMBER"/>
    <property type="match status" value="1"/>
</dbReference>
<dbReference type="InterPro" id="IPR001375">
    <property type="entry name" value="Peptidase_S9_cat"/>
</dbReference>
<feature type="domain" description="Peptidase S9 prolyl oligopeptidase catalytic" evidence="5">
    <location>
        <begin position="442"/>
        <end position="650"/>
    </location>
</feature>
<dbReference type="Pfam" id="PF07676">
    <property type="entry name" value="PD40"/>
    <property type="match status" value="1"/>
</dbReference>
<dbReference type="PANTHER" id="PTHR42776:SF27">
    <property type="entry name" value="DIPEPTIDYL PEPTIDASE FAMILY MEMBER 6"/>
    <property type="match status" value="1"/>
</dbReference>
<dbReference type="SUPFAM" id="SSF53474">
    <property type="entry name" value="alpha/beta-Hydrolases"/>
    <property type="match status" value="1"/>
</dbReference>
<dbReference type="Gene3D" id="3.40.50.1820">
    <property type="entry name" value="alpha/beta hydrolase"/>
    <property type="match status" value="1"/>
</dbReference>
<keyword evidence="7" id="KW-1185">Reference proteome</keyword>
<proteinExistence type="inferred from homology"/>
<dbReference type="OrthoDB" id="43744at2759"/>
<keyword evidence="3" id="KW-0645">Protease</keyword>
<dbReference type="GO" id="GO:0006508">
    <property type="term" value="P:proteolysis"/>
    <property type="evidence" value="ECO:0007669"/>
    <property type="project" value="InterPro"/>
</dbReference>
<reference evidence="6" key="1">
    <citation type="submission" date="2020-05" db="EMBL/GenBank/DDBJ databases">
        <title>Mycena genomes resolve the evolution of fungal bioluminescence.</title>
        <authorList>
            <person name="Tsai I.J."/>
        </authorList>
    </citation>
    <scope>NUCLEOTIDE SEQUENCE</scope>
    <source>
        <strain evidence="6">171206Taipei</strain>
    </source>
</reference>
<dbReference type="GeneID" id="59348786"/>
<organism evidence="6 7">
    <name type="scientific">Mycena indigotica</name>
    <dbReference type="NCBI Taxonomy" id="2126181"/>
    <lineage>
        <taxon>Eukaryota</taxon>
        <taxon>Fungi</taxon>
        <taxon>Dikarya</taxon>
        <taxon>Basidiomycota</taxon>
        <taxon>Agaricomycotina</taxon>
        <taxon>Agaricomycetes</taxon>
        <taxon>Agaricomycetidae</taxon>
        <taxon>Agaricales</taxon>
        <taxon>Marasmiineae</taxon>
        <taxon>Mycenaceae</taxon>
        <taxon>Mycena</taxon>
    </lineage>
</organism>
<evidence type="ECO:0000256" key="2">
    <source>
        <dbReference type="ARBA" id="ARBA00022801"/>
    </source>
</evidence>
<sequence>MPITPSRVANIDEIGDVKLSFNGEHVVYTLSPAFHVKDTNSTSALWLADVGTPNSARQITSGAFNDTSPAFDPNTGDIFFLSDRHKAGCKPQLYRLSARPFSGEPIPVTDTKNVCGVTEFEISPDGRWLAYASADEPEDKDEEKKESYVTIWRTVKKHCRLRILDLSGKVQGARTAVAVDKHVSSMAWSPDSTQIIYRLTRSPELEDNYFPASEHVVSIGDNGQFTSIHVVTHEFLPRPSVWPSKKSFYYLGKANLFDSPSLYSCSISADSSPTRLHYGDTDDAMHVVTVGSGAAVSVACGLETSIDIIEDGKKLFTAFHTFEEGISSWDMKKVGNKYVFVAVRSSGVTGEVENVWSTTIDKMARGVLQTQLSSHHEWLVPNETPQSAPFYWTASDGTALQGIIVHRRGRQPENSPTVVVPHGGPYFRDVLNLRLGLRYTGLLASRGFLVLCPNYRGSQGRGSAFTKAAQGGMGTVDYADCESMLDAAIVQGLASSDKVAIAGYSQGGFLSAWGITRPNARWKTACIGAAPTDWGSMAISSDLPDLEAHLGGSAPWFPRTPNPAYLNGSPMADVKNVKVPVLLLHGEKDQRVPLSQAIGFMRGLVREVDETVSERSQLVIYPREGHGFVERAHVEDHLTRVLEHLKKYLSDA</sequence>
<dbReference type="EMBL" id="JACAZF010000008">
    <property type="protein sequence ID" value="KAF7297323.1"/>
    <property type="molecule type" value="Genomic_DNA"/>
</dbReference>
<gene>
    <name evidence="6" type="ORF">MIND_00965600</name>
</gene>
<dbReference type="Proteomes" id="UP000636479">
    <property type="component" value="Unassembled WGS sequence"/>
</dbReference>
<accession>A0A8H6SE82</accession>
<comment type="similarity">
    <text evidence="1">Belongs to the peptidase S9C family.</text>
</comment>
<evidence type="ECO:0000313" key="6">
    <source>
        <dbReference type="EMBL" id="KAF7297323.1"/>
    </source>
</evidence>
<keyword evidence="3" id="KW-0720">Serine protease</keyword>
<dbReference type="GO" id="GO:0004252">
    <property type="term" value="F:serine-type endopeptidase activity"/>
    <property type="evidence" value="ECO:0007669"/>
    <property type="project" value="TreeGrafter"/>
</dbReference>
<keyword evidence="2" id="KW-0378">Hydrolase</keyword>
<dbReference type="InterPro" id="IPR029058">
    <property type="entry name" value="AB_hydrolase_fold"/>
</dbReference>
<dbReference type="RefSeq" id="XP_037217682.1">
    <property type="nucleotide sequence ID" value="XM_037366270.1"/>
</dbReference>
<dbReference type="SUPFAM" id="SSF82171">
    <property type="entry name" value="DPP6 N-terminal domain-like"/>
    <property type="match status" value="1"/>
</dbReference>
<dbReference type="InterPro" id="IPR011042">
    <property type="entry name" value="6-blade_b-propeller_TolB-like"/>
</dbReference>
<dbReference type="Pfam" id="PF00326">
    <property type="entry name" value="Peptidase_S9"/>
    <property type="match status" value="1"/>
</dbReference>
<evidence type="ECO:0000256" key="1">
    <source>
        <dbReference type="ARBA" id="ARBA00010040"/>
    </source>
</evidence>
<dbReference type="AlphaFoldDB" id="A0A8H6SE82"/>
<name>A0A8H6SE82_9AGAR</name>
<dbReference type="Gene3D" id="2.120.10.30">
    <property type="entry name" value="TolB, C-terminal domain"/>
    <property type="match status" value="1"/>
</dbReference>
<evidence type="ECO:0000313" key="7">
    <source>
        <dbReference type="Proteomes" id="UP000636479"/>
    </source>
</evidence>